<reference evidence="3 4" key="1">
    <citation type="submission" date="2016-10" db="EMBL/GenBank/DDBJ databases">
        <authorList>
            <person name="de Groot N.N."/>
        </authorList>
    </citation>
    <scope>NUCLEOTIDE SEQUENCE [LARGE SCALE GENOMIC DNA]</scope>
    <source>
        <strain evidence="3 4">CGMCC 1.8712</strain>
    </source>
</reference>
<feature type="transmembrane region" description="Helical" evidence="1">
    <location>
        <begin position="69"/>
        <end position="93"/>
    </location>
</feature>
<evidence type="ECO:0000259" key="2">
    <source>
        <dbReference type="Pfam" id="PF25231"/>
    </source>
</evidence>
<keyword evidence="1" id="KW-0472">Membrane</keyword>
<dbReference type="InterPro" id="IPR057169">
    <property type="entry name" value="DUF7847"/>
</dbReference>
<feature type="transmembrane region" description="Helical" evidence="1">
    <location>
        <begin position="114"/>
        <end position="131"/>
    </location>
</feature>
<dbReference type="RefSeq" id="WP_218124041.1">
    <property type="nucleotide sequence ID" value="NZ_FNQT01000001.1"/>
</dbReference>
<name>A0A1H3VUG0_9EURY</name>
<accession>A0A1H3VUG0</accession>
<keyword evidence="1" id="KW-0812">Transmembrane</keyword>
<feature type="transmembrane region" description="Helical" evidence="1">
    <location>
        <begin position="206"/>
        <end position="227"/>
    </location>
</feature>
<dbReference type="STRING" id="555874.SAMN04488065_0289"/>
<evidence type="ECO:0000313" key="4">
    <source>
        <dbReference type="Proteomes" id="UP000236755"/>
    </source>
</evidence>
<evidence type="ECO:0000256" key="1">
    <source>
        <dbReference type="SAM" id="Phobius"/>
    </source>
</evidence>
<evidence type="ECO:0000313" key="3">
    <source>
        <dbReference type="EMBL" id="SDZ78485.1"/>
    </source>
</evidence>
<dbReference type="Pfam" id="PF25231">
    <property type="entry name" value="DUF7847"/>
    <property type="match status" value="1"/>
</dbReference>
<feature type="transmembrane region" description="Helical" evidence="1">
    <location>
        <begin position="177"/>
        <end position="200"/>
    </location>
</feature>
<dbReference type="OrthoDB" id="205869at2157"/>
<organism evidence="3 4">
    <name type="scientific">Haloplanus vescus</name>
    <dbReference type="NCBI Taxonomy" id="555874"/>
    <lineage>
        <taxon>Archaea</taxon>
        <taxon>Methanobacteriati</taxon>
        <taxon>Methanobacteriota</taxon>
        <taxon>Stenosarchaea group</taxon>
        <taxon>Halobacteria</taxon>
        <taxon>Halobacteriales</taxon>
        <taxon>Haloferacaceae</taxon>
        <taxon>Haloplanus</taxon>
    </lineage>
</organism>
<feature type="domain" description="DUF7847" evidence="2">
    <location>
        <begin position="3"/>
        <end position="234"/>
    </location>
</feature>
<dbReference type="AlphaFoldDB" id="A0A1H3VUG0"/>
<proteinExistence type="predicted"/>
<dbReference type="Proteomes" id="UP000236755">
    <property type="component" value="Unassembled WGS sequence"/>
</dbReference>
<gene>
    <name evidence="3" type="ORF">SAMN04488065_0289</name>
</gene>
<keyword evidence="4" id="KW-1185">Reference proteome</keyword>
<protein>
    <recommendedName>
        <fullName evidence="2">DUF7847 domain-containing protein</fullName>
    </recommendedName>
</protein>
<sequence>MTLRLGQALEQGLKRAISTSGIVALVLTVGYQVLFVGSLNTIISNRLPPSAQAGAASPIGFTLPLSTQVASAVAVVSLVFGIGISLVVMRLLTRDLGSLSSLPGELFTRRIGRALLSGLVVSVVLGIAIPIGFVLLFVPGLFLTVSLQFALYAVAVEDAGPVEALRRSWGLATGNRWRLLALVILFGVLGGIGGVVGSLFSFVSPAAGQVASLALNSVIMILIYGILADSFVQLGGDTASSSHSLA</sequence>
<keyword evidence="1" id="KW-1133">Transmembrane helix</keyword>
<feature type="transmembrane region" description="Helical" evidence="1">
    <location>
        <begin position="21"/>
        <end position="43"/>
    </location>
</feature>
<dbReference type="EMBL" id="FNQT01000001">
    <property type="protein sequence ID" value="SDZ78485.1"/>
    <property type="molecule type" value="Genomic_DNA"/>
</dbReference>